<dbReference type="NCBIfam" id="TIGR00212">
    <property type="entry name" value="hemC"/>
    <property type="match status" value="1"/>
</dbReference>
<dbReference type="Pfam" id="PF03900">
    <property type="entry name" value="Porphobil_deamC"/>
    <property type="match status" value="1"/>
</dbReference>
<comment type="caution">
    <text evidence="11">The sequence shown here is derived from an EMBL/GenBank/DDBJ whole genome shotgun (WGS) entry which is preliminary data.</text>
</comment>
<dbReference type="PANTHER" id="PTHR11557">
    <property type="entry name" value="PORPHOBILINOGEN DEAMINASE"/>
    <property type="match status" value="1"/>
</dbReference>
<feature type="domain" description="Porphobilinogen deaminase C-terminal" evidence="10">
    <location>
        <begin position="231"/>
        <end position="300"/>
    </location>
</feature>
<proteinExistence type="inferred from homology"/>
<organism evidence="11 12">
    <name type="scientific">Kiloniella antarctica</name>
    <dbReference type="NCBI Taxonomy" id="1550907"/>
    <lineage>
        <taxon>Bacteria</taxon>
        <taxon>Pseudomonadati</taxon>
        <taxon>Pseudomonadota</taxon>
        <taxon>Alphaproteobacteria</taxon>
        <taxon>Rhodospirillales</taxon>
        <taxon>Kiloniellaceae</taxon>
        <taxon>Kiloniella</taxon>
    </lineage>
</organism>
<dbReference type="RefSeq" id="WP_380249130.1">
    <property type="nucleotide sequence ID" value="NZ_JBHUII010000001.1"/>
</dbReference>
<dbReference type="EMBL" id="JBHUII010000001">
    <property type="protein sequence ID" value="MFD2205003.1"/>
    <property type="molecule type" value="Genomic_DNA"/>
</dbReference>
<gene>
    <name evidence="8 11" type="primary">hemC</name>
    <name evidence="11" type="ORF">ACFSKO_05260</name>
</gene>
<evidence type="ECO:0000256" key="1">
    <source>
        <dbReference type="ARBA" id="ARBA00002869"/>
    </source>
</evidence>
<evidence type="ECO:0000313" key="12">
    <source>
        <dbReference type="Proteomes" id="UP001597294"/>
    </source>
</evidence>
<feature type="domain" description="Porphobilinogen deaminase N-terminal" evidence="9">
    <location>
        <begin position="7"/>
        <end position="218"/>
    </location>
</feature>
<dbReference type="InterPro" id="IPR000860">
    <property type="entry name" value="HemC"/>
</dbReference>
<comment type="catalytic activity">
    <reaction evidence="7 8">
        <text>4 porphobilinogen + H2O = hydroxymethylbilane + 4 NH4(+)</text>
        <dbReference type="Rhea" id="RHEA:13185"/>
        <dbReference type="ChEBI" id="CHEBI:15377"/>
        <dbReference type="ChEBI" id="CHEBI:28938"/>
        <dbReference type="ChEBI" id="CHEBI:57845"/>
        <dbReference type="ChEBI" id="CHEBI:58126"/>
        <dbReference type="EC" id="2.5.1.61"/>
    </reaction>
</comment>
<dbReference type="Gene3D" id="3.30.160.40">
    <property type="entry name" value="Porphobilinogen deaminase, C-terminal domain"/>
    <property type="match status" value="1"/>
</dbReference>
<dbReference type="PIRSF" id="PIRSF001438">
    <property type="entry name" value="4pyrrol_synth_OHMeBilane_synth"/>
    <property type="match status" value="1"/>
</dbReference>
<dbReference type="InterPro" id="IPR022418">
    <property type="entry name" value="Porphobilinogen_deaminase_C"/>
</dbReference>
<evidence type="ECO:0000256" key="8">
    <source>
        <dbReference type="HAMAP-Rule" id="MF_00260"/>
    </source>
</evidence>
<dbReference type="HAMAP" id="MF_00260">
    <property type="entry name" value="Porphobil_deam"/>
    <property type="match status" value="1"/>
</dbReference>
<name>A0ABW5BFX4_9PROT</name>
<keyword evidence="12" id="KW-1185">Reference proteome</keyword>
<dbReference type="Gene3D" id="3.40.190.10">
    <property type="entry name" value="Periplasmic binding protein-like II"/>
    <property type="match status" value="2"/>
</dbReference>
<dbReference type="InterPro" id="IPR036803">
    <property type="entry name" value="Porphobilinogen_deaminase_C_sf"/>
</dbReference>
<evidence type="ECO:0000256" key="7">
    <source>
        <dbReference type="ARBA" id="ARBA00048169"/>
    </source>
</evidence>
<dbReference type="Proteomes" id="UP001597294">
    <property type="component" value="Unassembled WGS sequence"/>
</dbReference>
<evidence type="ECO:0000256" key="6">
    <source>
        <dbReference type="ARBA" id="ARBA00023244"/>
    </source>
</evidence>
<protein>
    <recommendedName>
        <fullName evidence="8">Porphobilinogen deaminase</fullName>
        <shortName evidence="8">PBG</shortName>
        <ecNumber evidence="8">2.5.1.61</ecNumber>
    </recommendedName>
    <alternativeName>
        <fullName evidence="8">Hydroxymethylbilane synthase</fullName>
        <shortName evidence="8">HMBS</shortName>
    </alternativeName>
    <alternativeName>
        <fullName evidence="8">Pre-uroporphyrinogen synthase</fullName>
    </alternativeName>
</protein>
<evidence type="ECO:0000313" key="11">
    <source>
        <dbReference type="EMBL" id="MFD2205003.1"/>
    </source>
</evidence>
<evidence type="ECO:0000256" key="5">
    <source>
        <dbReference type="ARBA" id="ARBA00022679"/>
    </source>
</evidence>
<dbReference type="SUPFAM" id="SSF54782">
    <property type="entry name" value="Porphobilinogen deaminase (hydroxymethylbilane synthase), C-terminal domain"/>
    <property type="match status" value="1"/>
</dbReference>
<dbReference type="GO" id="GO:0004418">
    <property type="term" value="F:hydroxymethylbilane synthase activity"/>
    <property type="evidence" value="ECO:0007669"/>
    <property type="project" value="UniProtKB-EC"/>
</dbReference>
<reference evidence="12" key="1">
    <citation type="journal article" date="2019" name="Int. J. Syst. Evol. Microbiol.">
        <title>The Global Catalogue of Microorganisms (GCM) 10K type strain sequencing project: providing services to taxonomists for standard genome sequencing and annotation.</title>
        <authorList>
            <consortium name="The Broad Institute Genomics Platform"/>
            <consortium name="The Broad Institute Genome Sequencing Center for Infectious Disease"/>
            <person name="Wu L."/>
            <person name="Ma J."/>
        </authorList>
    </citation>
    <scope>NUCLEOTIDE SEQUENCE [LARGE SCALE GENOMIC DNA]</scope>
    <source>
        <strain evidence="12">CGMCC 4.7192</strain>
    </source>
</reference>
<comment type="subunit">
    <text evidence="4 8">Monomer.</text>
</comment>
<comment type="pathway">
    <text evidence="2">Porphyrin-containing compound metabolism; protoporphyrin-IX biosynthesis; coproporphyrinogen-III from 5-aminolevulinate: step 2/4.</text>
</comment>
<comment type="function">
    <text evidence="1 8">Tetrapolymerization of the monopyrrole PBG into the hydroxymethylbilane pre-uroporphyrinogen in several discrete steps.</text>
</comment>
<feature type="modified residue" description="S-(dipyrrolylmethanemethyl)cysteine" evidence="8">
    <location>
        <position position="247"/>
    </location>
</feature>
<accession>A0ABW5BFX4</accession>
<evidence type="ECO:0000256" key="2">
    <source>
        <dbReference type="ARBA" id="ARBA00004735"/>
    </source>
</evidence>
<dbReference type="SUPFAM" id="SSF53850">
    <property type="entry name" value="Periplasmic binding protein-like II"/>
    <property type="match status" value="1"/>
</dbReference>
<dbReference type="Pfam" id="PF01379">
    <property type="entry name" value="Porphobil_deam"/>
    <property type="match status" value="1"/>
</dbReference>
<dbReference type="PANTHER" id="PTHR11557:SF0">
    <property type="entry name" value="PORPHOBILINOGEN DEAMINASE"/>
    <property type="match status" value="1"/>
</dbReference>
<evidence type="ECO:0000259" key="9">
    <source>
        <dbReference type="Pfam" id="PF01379"/>
    </source>
</evidence>
<sequence>MTNHPILRLGTRGSPLALAQANEVKRLLSEAHADLTADSAIEIVVIKTTGDKIQDRALSAIGGKGLFTKEIEDGLQDSSVDIAVHSMKDVPTWLPDGLEISTVLEREDPRDALFSNKGKSLADLPRGAVVGSASLRRQAQIKAKRPDLEVITFRGSVQTRLRKLKEGQVDATLLAVAGLNRLGQSELITSALSTEEMLPAPAQGAVGLEVRTGDVRVRAYVDTIHHEPTMQRISAERACLAELDGSCRTPIAALAEIEGNEMYLRTMLAAPDGSKIFTTERRGPVSEAIEMGRSAGRELKEQAGDAFFKALEAHQAAAHPPK</sequence>
<dbReference type="PRINTS" id="PR00151">
    <property type="entry name" value="PORPHBDMNASE"/>
</dbReference>
<comment type="cofactor">
    <cofactor evidence="8">
        <name>dipyrromethane</name>
        <dbReference type="ChEBI" id="CHEBI:60342"/>
    </cofactor>
    <text evidence="8">Binds 1 dipyrromethane group covalently.</text>
</comment>
<evidence type="ECO:0000256" key="3">
    <source>
        <dbReference type="ARBA" id="ARBA00005638"/>
    </source>
</evidence>
<evidence type="ECO:0000256" key="4">
    <source>
        <dbReference type="ARBA" id="ARBA00011245"/>
    </source>
</evidence>
<evidence type="ECO:0000259" key="10">
    <source>
        <dbReference type="Pfam" id="PF03900"/>
    </source>
</evidence>
<comment type="similarity">
    <text evidence="3 8">Belongs to the HMBS family.</text>
</comment>
<dbReference type="InterPro" id="IPR022417">
    <property type="entry name" value="Porphobilin_deaminase_N"/>
</dbReference>
<keyword evidence="5 8" id="KW-0808">Transferase</keyword>
<keyword evidence="6 8" id="KW-0627">Porphyrin biosynthesis</keyword>
<comment type="miscellaneous">
    <text evidence="8">The porphobilinogen subunits are added to the dipyrromethane group.</text>
</comment>
<dbReference type="EC" id="2.5.1.61" evidence="8"/>